<comment type="caution">
    <text evidence="1">The sequence shown here is derived from an EMBL/GenBank/DDBJ whole genome shotgun (WGS) entry which is preliminary data.</text>
</comment>
<organism evidence="1">
    <name type="scientific">Salmonella enterica subsp. VII serovar 40:z4,z24:[z39]</name>
    <dbReference type="NCBI Taxonomy" id="1967625"/>
    <lineage>
        <taxon>Bacteria</taxon>
        <taxon>Pseudomonadati</taxon>
        <taxon>Pseudomonadota</taxon>
        <taxon>Gammaproteobacteria</taxon>
        <taxon>Enterobacterales</taxon>
        <taxon>Enterobacteriaceae</taxon>
        <taxon>Salmonella</taxon>
    </lineage>
</organism>
<proteinExistence type="predicted"/>
<dbReference type="EMBL" id="DAASAS010000003">
    <property type="protein sequence ID" value="HAE4731466.1"/>
    <property type="molecule type" value="Genomic_DNA"/>
</dbReference>
<accession>A0A731T9E6</accession>
<gene>
    <name evidence="1" type="ORF">GND13_000622</name>
</gene>
<sequence>MQLVRNRSWRRHQTVRLKARRIKYLLSTHQTHNALGKVYCTPCRCSCYLCGHKRTHHGQNQQERRARLLFT</sequence>
<reference evidence="1" key="1">
    <citation type="journal article" date="2018" name="Genome Biol.">
        <title>SKESA: strategic k-mer extension for scrupulous assemblies.</title>
        <authorList>
            <person name="Souvorov A."/>
            <person name="Agarwala R."/>
            <person name="Lipman D.J."/>
        </authorList>
    </citation>
    <scope>NUCLEOTIDE SEQUENCE</scope>
    <source>
        <strain evidence="1">5039-68</strain>
    </source>
</reference>
<dbReference type="AlphaFoldDB" id="A0A731T9E6"/>
<evidence type="ECO:0000313" key="1">
    <source>
        <dbReference type="EMBL" id="HAE4731466.1"/>
    </source>
</evidence>
<protein>
    <submittedName>
        <fullName evidence="1">Uncharacterized protein</fullName>
    </submittedName>
</protein>
<reference evidence="1" key="2">
    <citation type="submission" date="2018-07" db="EMBL/GenBank/DDBJ databases">
        <authorList>
            <consortium name="NCBI Pathogen Detection Project"/>
        </authorList>
    </citation>
    <scope>NUCLEOTIDE SEQUENCE</scope>
    <source>
        <strain evidence="1">5039-68</strain>
    </source>
</reference>
<name>A0A731T9E6_SALEE</name>